<dbReference type="InterPro" id="IPR020372">
    <property type="entry name" value="Competence_ComGG"/>
</dbReference>
<name>A0A562QII2_9BACI</name>
<keyword evidence="1" id="KW-0812">Transmembrane</keyword>
<keyword evidence="3" id="KW-1185">Reference proteome</keyword>
<dbReference type="EMBL" id="VLKZ01000006">
    <property type="protein sequence ID" value="TWI55990.1"/>
    <property type="molecule type" value="Genomic_DNA"/>
</dbReference>
<comment type="caution">
    <text evidence="2">The sequence shown here is derived from an EMBL/GenBank/DDBJ whole genome shotgun (WGS) entry which is preliminary data.</text>
</comment>
<dbReference type="OrthoDB" id="2969153at2"/>
<proteinExistence type="predicted"/>
<organism evidence="2 3">
    <name type="scientific">Halalkalibacter nanhaiisediminis</name>
    <dbReference type="NCBI Taxonomy" id="688079"/>
    <lineage>
        <taxon>Bacteria</taxon>
        <taxon>Bacillati</taxon>
        <taxon>Bacillota</taxon>
        <taxon>Bacilli</taxon>
        <taxon>Bacillales</taxon>
        <taxon>Bacillaceae</taxon>
        <taxon>Halalkalibacter</taxon>
    </lineage>
</organism>
<sequence>MNQKGFIYPLTTIICLLLCTVILYQVGAYLTEKHFIYEQERMLQLESLLQVAILDFQKSNVEPNVNESYVFSYEPGTVTVEIRDYDEEGGISNIFMRARLATGHERIAGYSYHWENASVEQYWEISNFVTLMDPLQNVI</sequence>
<dbReference type="Proteomes" id="UP000315711">
    <property type="component" value="Unassembled WGS sequence"/>
</dbReference>
<keyword evidence="1" id="KW-0472">Membrane</keyword>
<reference evidence="2 3" key="1">
    <citation type="journal article" date="2015" name="Stand. Genomic Sci.">
        <title>Genomic Encyclopedia of Bacterial and Archaeal Type Strains, Phase III: the genomes of soil and plant-associated and newly described type strains.</title>
        <authorList>
            <person name="Whitman W.B."/>
            <person name="Woyke T."/>
            <person name="Klenk H.P."/>
            <person name="Zhou Y."/>
            <person name="Lilburn T.G."/>
            <person name="Beck B.J."/>
            <person name="De Vos P."/>
            <person name="Vandamme P."/>
            <person name="Eisen J.A."/>
            <person name="Garrity G."/>
            <person name="Hugenholtz P."/>
            <person name="Kyrpides N.C."/>
        </authorList>
    </citation>
    <scope>NUCLEOTIDE SEQUENCE [LARGE SCALE GENOMIC DNA]</scope>
    <source>
        <strain evidence="2 3">CGMCC 1.10116</strain>
    </source>
</reference>
<evidence type="ECO:0000256" key="1">
    <source>
        <dbReference type="SAM" id="Phobius"/>
    </source>
</evidence>
<keyword evidence="1" id="KW-1133">Transmembrane helix</keyword>
<protein>
    <submittedName>
        <fullName evidence="2">ComG operon protein 7 (ComGG)</fullName>
    </submittedName>
</protein>
<evidence type="ECO:0000313" key="3">
    <source>
        <dbReference type="Proteomes" id="UP000315711"/>
    </source>
</evidence>
<dbReference type="Pfam" id="PF14173">
    <property type="entry name" value="ComGG"/>
    <property type="match status" value="1"/>
</dbReference>
<feature type="transmembrane region" description="Helical" evidence="1">
    <location>
        <begin position="6"/>
        <end position="31"/>
    </location>
</feature>
<accession>A0A562QII2</accession>
<dbReference type="AlphaFoldDB" id="A0A562QII2"/>
<dbReference type="RefSeq" id="WP_144450839.1">
    <property type="nucleotide sequence ID" value="NZ_VLKZ01000006.1"/>
</dbReference>
<evidence type="ECO:0000313" key="2">
    <source>
        <dbReference type="EMBL" id="TWI55990.1"/>
    </source>
</evidence>
<gene>
    <name evidence="2" type="ORF">IQ10_02559</name>
</gene>